<comment type="caution">
    <text evidence="15">The sequence shown here is derived from an EMBL/GenBank/DDBJ whole genome shotgun (WGS) entry which is preliminary data.</text>
</comment>
<evidence type="ECO:0000256" key="12">
    <source>
        <dbReference type="ARBA" id="ARBA00023242"/>
    </source>
</evidence>
<sequence>MASKNDTQASVAVSAKPLRCPEHFPFPFEPYPIQVDFMRNIFSTIEESKIGIFESPTGTGKSLSIICGSLTWLREYKDNMTVSLQDLREQEKAVEKSSASSTDWLSADYETFKLKEKLKAQRTKIESDLQRELQWKKRREKLAEKRKAAAKKGDEALSESDANMRSIEKILKEARSGQMADLPDAHLMPDEYESDEESPLVDANADTEHVRKIYYCTRTHSQITQFIKELKRSSFGSSTRVSALASRQNLCVFEPVRQLRSQRLMNDRCVELQKGKSNAKPTAPLADATVGGGQKRRKRDPQLESSCPYYQKENIETLSTQILNEVLDIEESAKAGTETLGCPYYASRLALPDAEVVAVPYNLILHRPTREASGIQLKDQIVIIDEAHNLLDAIAGMYSAEITQRQVRKASSQLSQYHERYRTRLTPKNTLYIKQLILVLKKLLEVFQGLPAETADAKHSTPSKVFTMDSFLLSAKLESVNLFKILAYCKRSLISRKLSSYAEFYADPTSITGLLSSSQTDDGSPSSPLMVIEGFLETLTNANTDGRIVLSADTVSGGKLKFLLLNPAVYVSDIFQSARSVIFAGGTMRPVSDFEDQLLTMAGVAPSRVHKFACGHVVSPDNILPIALQSSPNGLKFEFNYMTRNTMIPQLGCLLSNLCNIVPGGIVCFLCSYEYEELVFTTFTKPGCEALKNIQRKKVVFREPKKSSDVEGVLTTYARAVKHPVGALTGAILFAVVGGKLSEGINFSDELGRCVVMVGLPYPSTNSPELQEKMKFLDSKLPGKQAGKAHYEGLCMKAVNQSIGRAIRHKDDYAVILLVDNRYAAPSINRALPEWIGDRLTIAPKFGDAFGSIRRFFSGKANKTGLTLDA</sequence>
<dbReference type="GO" id="GO:0003678">
    <property type="term" value="F:DNA helicase activity"/>
    <property type="evidence" value="ECO:0007669"/>
    <property type="project" value="InterPro"/>
</dbReference>
<feature type="domain" description="Helicase ATP-binding" evidence="14">
    <location>
        <begin position="20"/>
        <end position="437"/>
    </location>
</feature>
<evidence type="ECO:0000313" key="15">
    <source>
        <dbReference type="EMBL" id="OWA51733.1"/>
    </source>
</evidence>
<dbReference type="SMART" id="SM00488">
    <property type="entry name" value="DEXDc2"/>
    <property type="match status" value="1"/>
</dbReference>
<dbReference type="InterPro" id="IPR010614">
    <property type="entry name" value="RAD3-like_helicase_DEAD"/>
</dbReference>
<dbReference type="SUPFAM" id="SSF52540">
    <property type="entry name" value="P-loop containing nucleoside triphosphate hydrolases"/>
    <property type="match status" value="1"/>
</dbReference>
<comment type="similarity">
    <text evidence="3">Belongs to the DEAD box helicase family. DEAH subfamily. DDX11/CHL1 sub-subfamily.</text>
</comment>
<dbReference type="GO" id="GO:0016818">
    <property type="term" value="F:hydrolase activity, acting on acid anhydrides, in phosphorus-containing anhydrides"/>
    <property type="evidence" value="ECO:0007669"/>
    <property type="project" value="InterPro"/>
</dbReference>
<dbReference type="GO" id="GO:0006139">
    <property type="term" value="P:nucleobase-containing compound metabolic process"/>
    <property type="evidence" value="ECO:0007669"/>
    <property type="project" value="InterPro"/>
</dbReference>
<keyword evidence="10" id="KW-0411">Iron-sulfur</keyword>
<gene>
    <name evidence="15" type="ORF">BV898_16204</name>
</gene>
<evidence type="ECO:0000256" key="11">
    <source>
        <dbReference type="ARBA" id="ARBA00023235"/>
    </source>
</evidence>
<dbReference type="Gene3D" id="3.40.50.300">
    <property type="entry name" value="P-loop containing nucleotide triphosphate hydrolases"/>
    <property type="match status" value="3"/>
</dbReference>
<keyword evidence="7 15" id="KW-0347">Helicase</keyword>
<evidence type="ECO:0000256" key="5">
    <source>
        <dbReference type="ARBA" id="ARBA00022741"/>
    </source>
</evidence>
<keyword evidence="11" id="KW-0413">Isomerase</keyword>
<keyword evidence="5" id="KW-0547">Nucleotide-binding</keyword>
<keyword evidence="4" id="KW-0479">Metal-binding</keyword>
<dbReference type="GO" id="GO:0046872">
    <property type="term" value="F:metal ion binding"/>
    <property type="evidence" value="ECO:0007669"/>
    <property type="project" value="UniProtKB-KW"/>
</dbReference>
<dbReference type="PROSITE" id="PS51193">
    <property type="entry name" value="HELICASE_ATP_BIND_2"/>
    <property type="match status" value="1"/>
</dbReference>
<dbReference type="InterPro" id="IPR013020">
    <property type="entry name" value="Rad3/Chl1-like"/>
</dbReference>
<proteinExistence type="inferred from homology"/>
<accession>A0A9X6NEU9</accession>
<dbReference type="NCBIfam" id="TIGR00604">
    <property type="entry name" value="rad3"/>
    <property type="match status" value="1"/>
</dbReference>
<dbReference type="PANTHER" id="PTHR11472">
    <property type="entry name" value="DNA REPAIR DEAD HELICASE RAD3/XP-D SUBFAMILY MEMBER"/>
    <property type="match status" value="1"/>
</dbReference>
<dbReference type="PANTHER" id="PTHR11472:SF41">
    <property type="entry name" value="ATP-DEPENDENT DNA HELICASE DDX11-RELATED"/>
    <property type="match status" value="1"/>
</dbReference>
<evidence type="ECO:0000256" key="7">
    <source>
        <dbReference type="ARBA" id="ARBA00022806"/>
    </source>
</evidence>
<dbReference type="EMBL" id="MTYJ01000237">
    <property type="protein sequence ID" value="OWA51733.1"/>
    <property type="molecule type" value="Genomic_DNA"/>
</dbReference>
<dbReference type="InterPro" id="IPR045028">
    <property type="entry name" value="DinG/Rad3-like"/>
</dbReference>
<dbReference type="CDD" id="cd18788">
    <property type="entry name" value="SF2_C_XPD"/>
    <property type="match status" value="1"/>
</dbReference>
<dbReference type="InterPro" id="IPR027417">
    <property type="entry name" value="P-loop_NTPase"/>
</dbReference>
<dbReference type="Pfam" id="PF06733">
    <property type="entry name" value="DEAD_2"/>
    <property type="match status" value="1"/>
</dbReference>
<dbReference type="Proteomes" id="UP000192578">
    <property type="component" value="Unassembled WGS sequence"/>
</dbReference>
<dbReference type="OrthoDB" id="267079at2759"/>
<dbReference type="InterPro" id="IPR014013">
    <property type="entry name" value="Helic_SF1/SF2_ATP-bd_DinG/Rad3"/>
</dbReference>
<dbReference type="GO" id="GO:0003677">
    <property type="term" value="F:DNA binding"/>
    <property type="evidence" value="ECO:0007669"/>
    <property type="project" value="InterPro"/>
</dbReference>
<keyword evidence="6" id="KW-0378">Hydrolase</keyword>
<evidence type="ECO:0000256" key="4">
    <source>
        <dbReference type="ARBA" id="ARBA00022723"/>
    </source>
</evidence>
<evidence type="ECO:0000256" key="1">
    <source>
        <dbReference type="ARBA" id="ARBA00001966"/>
    </source>
</evidence>
<keyword evidence="12" id="KW-0539">Nucleus</keyword>
<evidence type="ECO:0000256" key="13">
    <source>
        <dbReference type="SAM" id="MobiDB-lite"/>
    </source>
</evidence>
<dbReference type="GO" id="GO:0034085">
    <property type="term" value="P:establishment of sister chromatid cohesion"/>
    <property type="evidence" value="ECO:0007669"/>
    <property type="project" value="TreeGrafter"/>
</dbReference>
<feature type="region of interest" description="Disordered" evidence="13">
    <location>
        <begin position="273"/>
        <end position="303"/>
    </location>
</feature>
<organism evidence="15 16">
    <name type="scientific">Hypsibius exemplaris</name>
    <name type="common">Freshwater tardigrade</name>
    <dbReference type="NCBI Taxonomy" id="2072580"/>
    <lineage>
        <taxon>Eukaryota</taxon>
        <taxon>Metazoa</taxon>
        <taxon>Ecdysozoa</taxon>
        <taxon>Tardigrada</taxon>
        <taxon>Eutardigrada</taxon>
        <taxon>Parachela</taxon>
        <taxon>Hypsibioidea</taxon>
        <taxon>Hypsibiidae</taxon>
        <taxon>Hypsibius</taxon>
    </lineage>
</organism>
<keyword evidence="16" id="KW-1185">Reference proteome</keyword>
<reference evidence="16" key="1">
    <citation type="submission" date="2017-01" db="EMBL/GenBank/DDBJ databases">
        <title>Comparative genomics of anhydrobiosis in the tardigrade Hypsibius dujardini.</title>
        <authorList>
            <person name="Yoshida Y."/>
            <person name="Koutsovoulos G."/>
            <person name="Laetsch D."/>
            <person name="Stevens L."/>
            <person name="Kumar S."/>
            <person name="Horikawa D."/>
            <person name="Ishino K."/>
            <person name="Komine S."/>
            <person name="Tomita M."/>
            <person name="Blaxter M."/>
            <person name="Arakawa K."/>
        </authorList>
    </citation>
    <scope>NUCLEOTIDE SEQUENCE [LARGE SCALE GENOMIC DNA]</scope>
    <source>
        <strain evidence="16">Z151</strain>
    </source>
</reference>
<dbReference type="GO" id="GO:0051536">
    <property type="term" value="F:iron-sulfur cluster binding"/>
    <property type="evidence" value="ECO:0007669"/>
    <property type="project" value="UniProtKB-KW"/>
</dbReference>
<keyword evidence="8" id="KW-0067">ATP-binding</keyword>
<dbReference type="InterPro" id="IPR006554">
    <property type="entry name" value="Helicase-like_DEXD_c2"/>
</dbReference>
<dbReference type="AlphaFoldDB" id="A0A9X6NEU9"/>
<evidence type="ECO:0000259" key="14">
    <source>
        <dbReference type="PROSITE" id="PS51193"/>
    </source>
</evidence>
<evidence type="ECO:0000313" key="16">
    <source>
        <dbReference type="Proteomes" id="UP000192578"/>
    </source>
</evidence>
<keyword evidence="9" id="KW-0408">Iron</keyword>
<name>A0A9X6NEU9_HYPEX</name>
<evidence type="ECO:0000256" key="6">
    <source>
        <dbReference type="ARBA" id="ARBA00022801"/>
    </source>
</evidence>
<comment type="cofactor">
    <cofactor evidence="1">
        <name>[4Fe-4S] cluster</name>
        <dbReference type="ChEBI" id="CHEBI:49883"/>
    </cofactor>
</comment>
<evidence type="ECO:0000256" key="8">
    <source>
        <dbReference type="ARBA" id="ARBA00022840"/>
    </source>
</evidence>
<dbReference type="GO" id="GO:0005634">
    <property type="term" value="C:nucleus"/>
    <property type="evidence" value="ECO:0007669"/>
    <property type="project" value="UniProtKB-SubCell"/>
</dbReference>
<evidence type="ECO:0000256" key="3">
    <source>
        <dbReference type="ARBA" id="ARBA00008435"/>
    </source>
</evidence>
<evidence type="ECO:0000256" key="9">
    <source>
        <dbReference type="ARBA" id="ARBA00023004"/>
    </source>
</evidence>
<dbReference type="Pfam" id="PF13307">
    <property type="entry name" value="Helicase_C_2"/>
    <property type="match status" value="1"/>
</dbReference>
<protein>
    <submittedName>
        <fullName evidence="15">ATP-dependent RNA helicase DDX11-like protein 8</fullName>
    </submittedName>
</protein>
<dbReference type="GO" id="GO:0005524">
    <property type="term" value="F:ATP binding"/>
    <property type="evidence" value="ECO:0007669"/>
    <property type="project" value="UniProtKB-KW"/>
</dbReference>
<dbReference type="SMART" id="SM00491">
    <property type="entry name" value="HELICc2"/>
    <property type="match status" value="1"/>
</dbReference>
<dbReference type="InterPro" id="IPR006555">
    <property type="entry name" value="ATP-dep_Helicase_C"/>
</dbReference>
<evidence type="ECO:0000256" key="2">
    <source>
        <dbReference type="ARBA" id="ARBA00004123"/>
    </source>
</evidence>
<comment type="subcellular location">
    <subcellularLocation>
        <location evidence="2">Nucleus</location>
    </subcellularLocation>
</comment>
<evidence type="ECO:0000256" key="10">
    <source>
        <dbReference type="ARBA" id="ARBA00023014"/>
    </source>
</evidence>